<dbReference type="PANTHER" id="PTHR24020">
    <property type="entry name" value="COLLAGEN ALPHA"/>
    <property type="match status" value="1"/>
</dbReference>
<dbReference type="EMBL" id="CAXITT010000072">
    <property type="protein sequence ID" value="CAL1530598.1"/>
    <property type="molecule type" value="Genomic_DNA"/>
</dbReference>
<dbReference type="InterPro" id="IPR036465">
    <property type="entry name" value="vWFA_dom_sf"/>
</dbReference>
<comment type="caution">
    <text evidence="3">The sequence shown here is derived from an EMBL/GenBank/DDBJ whole genome shotgun (WGS) entry which is preliminary data.</text>
</comment>
<keyword evidence="4" id="KW-1185">Reference proteome</keyword>
<evidence type="ECO:0000256" key="1">
    <source>
        <dbReference type="SAM" id="SignalP"/>
    </source>
</evidence>
<feature type="chain" id="PRO_5043404923" description="VWFA domain-containing protein" evidence="1">
    <location>
        <begin position="27"/>
        <end position="238"/>
    </location>
</feature>
<dbReference type="AlphaFoldDB" id="A0AAV2HAB6"/>
<dbReference type="Pfam" id="PF00092">
    <property type="entry name" value="VWA"/>
    <property type="match status" value="1"/>
</dbReference>
<dbReference type="Proteomes" id="UP001497497">
    <property type="component" value="Unassembled WGS sequence"/>
</dbReference>
<dbReference type="PROSITE" id="PS50234">
    <property type="entry name" value="VWFA"/>
    <property type="match status" value="1"/>
</dbReference>
<evidence type="ECO:0000313" key="4">
    <source>
        <dbReference type="Proteomes" id="UP001497497"/>
    </source>
</evidence>
<name>A0AAV2HAB6_LYMST</name>
<keyword evidence="1" id="KW-0732">Signal</keyword>
<reference evidence="3 4" key="1">
    <citation type="submission" date="2024-04" db="EMBL/GenBank/DDBJ databases">
        <authorList>
            <consortium name="Genoscope - CEA"/>
            <person name="William W."/>
        </authorList>
    </citation>
    <scope>NUCLEOTIDE SEQUENCE [LARGE SCALE GENOMIC DNA]</scope>
</reference>
<accession>A0AAV2HAB6</accession>
<dbReference type="InterPro" id="IPR002035">
    <property type="entry name" value="VWF_A"/>
</dbReference>
<feature type="signal peptide" evidence="1">
    <location>
        <begin position="1"/>
        <end position="26"/>
    </location>
</feature>
<dbReference type="Gene3D" id="3.40.50.410">
    <property type="entry name" value="von Willebrand factor, type A domain"/>
    <property type="match status" value="1"/>
</dbReference>
<dbReference type="SUPFAM" id="SSF53300">
    <property type="entry name" value="vWA-like"/>
    <property type="match status" value="1"/>
</dbReference>
<proteinExistence type="predicted"/>
<protein>
    <recommendedName>
        <fullName evidence="2">VWFA domain-containing protein</fullName>
    </recommendedName>
</protein>
<gene>
    <name evidence="3" type="ORF">GSLYS_00004723001</name>
</gene>
<feature type="domain" description="VWFA" evidence="2">
    <location>
        <begin position="52"/>
        <end position="226"/>
    </location>
</feature>
<dbReference type="SMART" id="SM00327">
    <property type="entry name" value="VWA"/>
    <property type="match status" value="1"/>
</dbReference>
<evidence type="ECO:0000313" key="3">
    <source>
        <dbReference type="EMBL" id="CAL1530598.1"/>
    </source>
</evidence>
<organism evidence="3 4">
    <name type="scientific">Lymnaea stagnalis</name>
    <name type="common">Great pond snail</name>
    <name type="synonym">Helix stagnalis</name>
    <dbReference type="NCBI Taxonomy" id="6523"/>
    <lineage>
        <taxon>Eukaryota</taxon>
        <taxon>Metazoa</taxon>
        <taxon>Spiralia</taxon>
        <taxon>Lophotrochozoa</taxon>
        <taxon>Mollusca</taxon>
        <taxon>Gastropoda</taxon>
        <taxon>Heterobranchia</taxon>
        <taxon>Euthyneura</taxon>
        <taxon>Panpulmonata</taxon>
        <taxon>Hygrophila</taxon>
        <taxon>Lymnaeoidea</taxon>
        <taxon>Lymnaeidae</taxon>
        <taxon>Lymnaea</taxon>
    </lineage>
</organism>
<dbReference type="PANTHER" id="PTHR24020:SF84">
    <property type="entry name" value="VWFA DOMAIN-CONTAINING PROTEIN"/>
    <property type="match status" value="1"/>
</dbReference>
<sequence>MGHVMHLIPAVVISGIVLLYTATTKAAQGNLTDLNGTSRTPGRSIACRAAADVIFILDASAKVVDESSYQKVVDLASAVVRSFIIGDADVLFGGVTYSDDAKKLFDIKDFKTHDDLTKALKDSHLLNMSSRPDLGLDFVGYHEMFSIDLGGRYNAAKLVIVLLAGKSERSDLTKEAAKNLANEGVVIIAAGIGSDVEPELVDIASSELNVFKVKSFGHLNQLIKEITSRVCQVSKIKD</sequence>
<evidence type="ECO:0000259" key="2">
    <source>
        <dbReference type="PROSITE" id="PS50234"/>
    </source>
</evidence>
<dbReference type="InterPro" id="IPR050525">
    <property type="entry name" value="ECM_Assembly_Org"/>
</dbReference>